<dbReference type="GO" id="GO:0016491">
    <property type="term" value="F:oxidoreductase activity"/>
    <property type="evidence" value="ECO:0007669"/>
    <property type="project" value="UniProtKB-KW"/>
</dbReference>
<dbReference type="SUPFAM" id="SSF50129">
    <property type="entry name" value="GroES-like"/>
    <property type="match status" value="1"/>
</dbReference>
<dbReference type="InterPro" id="IPR013149">
    <property type="entry name" value="ADH-like_C"/>
</dbReference>
<dbReference type="SMART" id="SM00829">
    <property type="entry name" value="PKS_ER"/>
    <property type="match status" value="1"/>
</dbReference>
<dbReference type="RefSeq" id="WP_238720507.1">
    <property type="nucleotide sequence ID" value="NZ_JAHQCW010000003.1"/>
</dbReference>
<comment type="cofactor">
    <cofactor evidence="4">
        <name>Zn(2+)</name>
        <dbReference type="ChEBI" id="CHEBI:29105"/>
    </cofactor>
</comment>
<dbReference type="InterPro" id="IPR002328">
    <property type="entry name" value="ADH_Zn_CS"/>
</dbReference>
<dbReference type="PANTHER" id="PTHR43401:SF2">
    <property type="entry name" value="L-THREONINE 3-DEHYDROGENASE"/>
    <property type="match status" value="1"/>
</dbReference>
<dbReference type="GO" id="GO:0008270">
    <property type="term" value="F:zinc ion binding"/>
    <property type="evidence" value="ECO:0007669"/>
    <property type="project" value="InterPro"/>
</dbReference>
<evidence type="ECO:0000313" key="6">
    <source>
        <dbReference type="EMBL" id="MBU9735403.1"/>
    </source>
</evidence>
<gene>
    <name evidence="6" type="ORF">KTH89_02575</name>
</gene>
<dbReference type="InterPro" id="IPR011032">
    <property type="entry name" value="GroES-like_sf"/>
</dbReference>
<name>A0A949K4K2_9FIRM</name>
<dbReference type="Pfam" id="PF08240">
    <property type="entry name" value="ADH_N"/>
    <property type="match status" value="1"/>
</dbReference>
<keyword evidence="3" id="KW-0560">Oxidoreductase</keyword>
<accession>A0A949K4K2</accession>
<dbReference type="Gene3D" id="3.40.50.720">
    <property type="entry name" value="NAD(P)-binding Rossmann-like Domain"/>
    <property type="match status" value="1"/>
</dbReference>
<reference evidence="6" key="1">
    <citation type="submission" date="2021-06" db="EMBL/GenBank/DDBJ databases">
        <title>Description of novel taxa of the family Lachnospiraceae.</title>
        <authorList>
            <person name="Chaplin A.V."/>
            <person name="Sokolova S.R."/>
            <person name="Pikina A.P."/>
            <person name="Korzhanova M."/>
            <person name="Belova V."/>
            <person name="Korostin D."/>
            <person name="Efimov B.A."/>
        </authorList>
    </citation>
    <scope>NUCLEOTIDE SEQUENCE</scope>
    <source>
        <strain evidence="6">ASD5720</strain>
    </source>
</reference>
<evidence type="ECO:0000256" key="1">
    <source>
        <dbReference type="ARBA" id="ARBA00022723"/>
    </source>
</evidence>
<dbReference type="PROSITE" id="PS00059">
    <property type="entry name" value="ADH_ZINC"/>
    <property type="match status" value="1"/>
</dbReference>
<sequence>MKALAVEENGALRIVEIEKQKINDYQVLVRMLAGGICNGTDAKIIHGKFKGFHTYPAILGHEGVGEVVEMGRFVENFKLGDHVLCPFQEGMNGPYHSGWGAFAEYAVCWDWKALVKSGVSQDSPDFPVSAYTQKVIPKEMDPVHGSMMITFREVLSAMKTFALQANKSIVIYGCGPVGASFTKFAKILGLGPVIVCDLTEERMQKARDLGADETFCSTDPDLTGKIRAVCPQGVDYVVDAVGRSQIINQAMNLVTFNGKICVYGISPNNSMELDWTNSEYNWQLQFIQWPTKWEEAQAHQQVMNWIRSGILKPEEFYSHVVPFEKILEGFEMTAKQEAFKVMVTF</sequence>
<evidence type="ECO:0000256" key="2">
    <source>
        <dbReference type="ARBA" id="ARBA00022833"/>
    </source>
</evidence>
<dbReference type="InterPro" id="IPR013154">
    <property type="entry name" value="ADH-like_N"/>
</dbReference>
<evidence type="ECO:0000259" key="5">
    <source>
        <dbReference type="SMART" id="SM00829"/>
    </source>
</evidence>
<dbReference type="InterPro" id="IPR050129">
    <property type="entry name" value="Zn_alcohol_dh"/>
</dbReference>
<feature type="domain" description="Enoyl reductase (ER)" evidence="5">
    <location>
        <begin position="10"/>
        <end position="343"/>
    </location>
</feature>
<dbReference type="PANTHER" id="PTHR43401">
    <property type="entry name" value="L-THREONINE 3-DEHYDROGENASE"/>
    <property type="match status" value="1"/>
</dbReference>
<protein>
    <submittedName>
        <fullName evidence="6">Zinc-binding dehydrogenase</fullName>
    </submittedName>
</protein>
<dbReference type="InterPro" id="IPR020843">
    <property type="entry name" value="ER"/>
</dbReference>
<keyword evidence="7" id="KW-1185">Reference proteome</keyword>
<comment type="caution">
    <text evidence="6">The sequence shown here is derived from an EMBL/GenBank/DDBJ whole genome shotgun (WGS) entry which is preliminary data.</text>
</comment>
<dbReference type="InterPro" id="IPR036291">
    <property type="entry name" value="NAD(P)-bd_dom_sf"/>
</dbReference>
<evidence type="ECO:0000256" key="3">
    <source>
        <dbReference type="ARBA" id="ARBA00023002"/>
    </source>
</evidence>
<comment type="similarity">
    <text evidence="4">Belongs to the zinc-containing alcohol dehydrogenase family.</text>
</comment>
<evidence type="ECO:0000313" key="7">
    <source>
        <dbReference type="Proteomes" id="UP000712157"/>
    </source>
</evidence>
<dbReference type="AlphaFoldDB" id="A0A949K4K2"/>
<organism evidence="6 7">
    <name type="scientific">Diplocloster agilis</name>
    <dbReference type="NCBI Taxonomy" id="2850323"/>
    <lineage>
        <taxon>Bacteria</taxon>
        <taxon>Bacillati</taxon>
        <taxon>Bacillota</taxon>
        <taxon>Clostridia</taxon>
        <taxon>Lachnospirales</taxon>
        <taxon>Lachnospiraceae</taxon>
        <taxon>Diplocloster</taxon>
    </lineage>
</organism>
<evidence type="ECO:0000256" key="4">
    <source>
        <dbReference type="RuleBase" id="RU361277"/>
    </source>
</evidence>
<proteinExistence type="inferred from homology"/>
<keyword evidence="2 4" id="KW-0862">Zinc</keyword>
<dbReference type="Pfam" id="PF00107">
    <property type="entry name" value="ADH_zinc_N"/>
    <property type="match status" value="1"/>
</dbReference>
<dbReference type="Proteomes" id="UP000712157">
    <property type="component" value="Unassembled WGS sequence"/>
</dbReference>
<keyword evidence="1 4" id="KW-0479">Metal-binding</keyword>
<dbReference type="SUPFAM" id="SSF51735">
    <property type="entry name" value="NAD(P)-binding Rossmann-fold domains"/>
    <property type="match status" value="1"/>
</dbReference>
<dbReference type="Gene3D" id="3.90.180.10">
    <property type="entry name" value="Medium-chain alcohol dehydrogenases, catalytic domain"/>
    <property type="match status" value="2"/>
</dbReference>
<dbReference type="EMBL" id="JAHQCW010000003">
    <property type="protein sequence ID" value="MBU9735403.1"/>
    <property type="molecule type" value="Genomic_DNA"/>
</dbReference>